<feature type="chain" id="PRO_5010242158" evidence="2">
    <location>
        <begin position="20"/>
        <end position="156"/>
    </location>
</feature>
<dbReference type="AlphaFoldDB" id="A0A1H9GDD6"/>
<dbReference type="Proteomes" id="UP000183658">
    <property type="component" value="Unassembled WGS sequence"/>
</dbReference>
<evidence type="ECO:0000313" key="4">
    <source>
        <dbReference type="Proteomes" id="UP000183658"/>
    </source>
</evidence>
<dbReference type="RefSeq" id="WP_074721926.1">
    <property type="nucleotide sequence ID" value="NZ_CBCRVS010000001.1"/>
</dbReference>
<gene>
    <name evidence="3" type="ORF">SAMN05444355_102465</name>
</gene>
<keyword evidence="4" id="KW-1185">Reference proteome</keyword>
<accession>A0A1H9GDD6</accession>
<proteinExistence type="predicted"/>
<dbReference type="OrthoDB" id="9895835at2"/>
<feature type="region of interest" description="Disordered" evidence="1">
    <location>
        <begin position="82"/>
        <end position="109"/>
    </location>
</feature>
<sequence length="156" mass="17968">MKKYLFVILFALLPFLSNAQMPNSPRVQMAQSNQQWTNRQNQKWHDRGMGNSKSQTKITEKKIAKEEKNKLKLEEKITQLNSDLEQQTNQSTALENSANNTHNYSQKDTEEIKVQIAKTEEKLIKTKAELETNSKKIGSLKSVGQFSVTNKKELNK</sequence>
<evidence type="ECO:0000313" key="3">
    <source>
        <dbReference type="EMBL" id="SEQ48097.1"/>
    </source>
</evidence>
<protein>
    <submittedName>
        <fullName evidence="3">Uncharacterized protein</fullName>
    </submittedName>
</protein>
<feature type="signal peptide" evidence="2">
    <location>
        <begin position="1"/>
        <end position="19"/>
    </location>
</feature>
<evidence type="ECO:0000256" key="2">
    <source>
        <dbReference type="SAM" id="SignalP"/>
    </source>
</evidence>
<feature type="compositionally biased region" description="Polar residues" evidence="1">
    <location>
        <begin position="82"/>
        <end position="104"/>
    </location>
</feature>
<reference evidence="4" key="1">
    <citation type="submission" date="2016-10" db="EMBL/GenBank/DDBJ databases">
        <authorList>
            <person name="Varghese N."/>
            <person name="Submissions S."/>
        </authorList>
    </citation>
    <scope>NUCLEOTIDE SEQUENCE [LARGE SCALE GENOMIC DNA]</scope>
    <source>
        <strain evidence="4">DSM 15719</strain>
    </source>
</reference>
<organism evidence="3 4">
    <name type="scientific">Flavobacterium frigoris</name>
    <dbReference type="NCBI Taxonomy" id="229204"/>
    <lineage>
        <taxon>Bacteria</taxon>
        <taxon>Pseudomonadati</taxon>
        <taxon>Bacteroidota</taxon>
        <taxon>Flavobacteriia</taxon>
        <taxon>Flavobacteriales</taxon>
        <taxon>Flavobacteriaceae</taxon>
        <taxon>Flavobacterium</taxon>
    </lineage>
</organism>
<keyword evidence="2" id="KW-0732">Signal</keyword>
<feature type="region of interest" description="Disordered" evidence="1">
    <location>
        <begin position="37"/>
        <end position="59"/>
    </location>
</feature>
<evidence type="ECO:0000256" key="1">
    <source>
        <dbReference type="SAM" id="MobiDB-lite"/>
    </source>
</evidence>
<dbReference type="EMBL" id="FOFZ01000002">
    <property type="protein sequence ID" value="SEQ48097.1"/>
    <property type="molecule type" value="Genomic_DNA"/>
</dbReference>
<name>A0A1H9GDD6_FLAFI</name>